<dbReference type="PANTHER" id="PTHR10151:SF120">
    <property type="entry name" value="BIS(5'-ADENOSYL)-TRIPHOSPHATASE"/>
    <property type="match status" value="1"/>
</dbReference>
<dbReference type="InterPro" id="IPR002591">
    <property type="entry name" value="Phosphodiest/P_Trfase"/>
</dbReference>
<gene>
    <name evidence="2" type="ORF">A10D4_04780</name>
</gene>
<comment type="caution">
    <text evidence="2">The sequence shown here is derived from an EMBL/GenBank/DDBJ whole genome shotgun (WGS) entry which is preliminary data.</text>
</comment>
<name>K2KAM8_9GAMM</name>
<dbReference type="STRING" id="740709.A10D4_04780"/>
<reference evidence="2 3" key="1">
    <citation type="journal article" date="2012" name="J. Bacteriol.">
        <title>Genome Sequence of Idiomarina xiamenensis Type Strain 10-D-4.</title>
        <authorList>
            <person name="Lai Q."/>
            <person name="Wang L."/>
            <person name="Wang W."/>
            <person name="Shao Z."/>
        </authorList>
    </citation>
    <scope>NUCLEOTIDE SEQUENCE [LARGE SCALE GENOMIC DNA]</scope>
    <source>
        <strain evidence="2 3">10-D-4</strain>
    </source>
</reference>
<dbReference type="Gene3D" id="3.40.720.10">
    <property type="entry name" value="Alkaline Phosphatase, subunit A"/>
    <property type="match status" value="1"/>
</dbReference>
<dbReference type="InterPro" id="IPR017850">
    <property type="entry name" value="Alkaline_phosphatase_core_sf"/>
</dbReference>
<organism evidence="2 3">
    <name type="scientific">Idiomarina xiamenensis 10-D-4</name>
    <dbReference type="NCBI Taxonomy" id="740709"/>
    <lineage>
        <taxon>Bacteria</taxon>
        <taxon>Pseudomonadati</taxon>
        <taxon>Pseudomonadota</taxon>
        <taxon>Gammaproteobacteria</taxon>
        <taxon>Alteromonadales</taxon>
        <taxon>Idiomarinaceae</taxon>
        <taxon>Idiomarina</taxon>
    </lineage>
</organism>
<dbReference type="AlphaFoldDB" id="K2KAM8"/>
<dbReference type="PATRIC" id="fig|740709.3.peg.970"/>
<dbReference type="GO" id="GO:0016787">
    <property type="term" value="F:hydrolase activity"/>
    <property type="evidence" value="ECO:0007669"/>
    <property type="project" value="UniProtKB-ARBA"/>
</dbReference>
<evidence type="ECO:0000313" key="3">
    <source>
        <dbReference type="Proteomes" id="UP000014115"/>
    </source>
</evidence>
<dbReference type="Pfam" id="PF01663">
    <property type="entry name" value="Phosphodiest"/>
    <property type="match status" value="1"/>
</dbReference>
<keyword evidence="1" id="KW-0732">Signal</keyword>
<dbReference type="Proteomes" id="UP000014115">
    <property type="component" value="Unassembled WGS sequence"/>
</dbReference>
<keyword evidence="3" id="KW-1185">Reference proteome</keyword>
<proteinExistence type="predicted"/>
<dbReference type="RefSeq" id="WP_008488071.1">
    <property type="nucleotide sequence ID" value="NZ_AMRG01000004.1"/>
</dbReference>
<accession>K2KAM8</accession>
<dbReference type="OrthoDB" id="9771966at2"/>
<sequence>MKDSKLKYAYRCALALSTALLSVVSLNACSHHQTDISKLSQDHQQSTAAVVMISLDGFRWDYIDKYAAPNLRAIAANGVRAEQLLPVYPSKTFPNHISLITGLYPTHHGIVDNRFCDKQRQQCYKMGMGKDDSSWISGIPLWNLAEINGVKSATYFWPESDARINGMTPSYYYHYAKPAPYEARVQQILAWLQLPPTARPQFVAGYFSLVDTQGHHFGPDAPQTEAAVSEVDRIIGLIRAGIKQLDEPVNLIVVADHGMTTIQHDQAMDYHQLDINNDHFQVVNGSTRLMLYAKPNTSAAEIAAERQRLAKRAAGRYQLVDESYLQDRHYVDSPRVADIILSIDAPRYFSSKSFADKAGDDDKNNIGGTHGYSDNPDMGALFVAEGPAFKAGVTLPAFANVNVYPLVAALLQLPIDHPIDGSITPLLPALKPALSKNIMQRNNNQ</sequence>
<dbReference type="eggNOG" id="COG1524">
    <property type="taxonomic scope" value="Bacteria"/>
</dbReference>
<dbReference type="EMBL" id="AMRG01000004">
    <property type="protein sequence ID" value="EKE84898.1"/>
    <property type="molecule type" value="Genomic_DNA"/>
</dbReference>
<protein>
    <submittedName>
        <fullName evidence="2">Putative type I phosphodiesterase/nucleotide pyrophosphatase protein</fullName>
    </submittedName>
</protein>
<dbReference type="SUPFAM" id="SSF53649">
    <property type="entry name" value="Alkaline phosphatase-like"/>
    <property type="match status" value="1"/>
</dbReference>
<evidence type="ECO:0000256" key="1">
    <source>
        <dbReference type="SAM" id="SignalP"/>
    </source>
</evidence>
<dbReference type="PANTHER" id="PTHR10151">
    <property type="entry name" value="ECTONUCLEOTIDE PYROPHOSPHATASE/PHOSPHODIESTERASE"/>
    <property type="match status" value="1"/>
</dbReference>
<dbReference type="CDD" id="cd16018">
    <property type="entry name" value="Enpp"/>
    <property type="match status" value="1"/>
</dbReference>
<dbReference type="Gene3D" id="3.30.1360.180">
    <property type="match status" value="1"/>
</dbReference>
<evidence type="ECO:0000313" key="2">
    <source>
        <dbReference type="EMBL" id="EKE84898.1"/>
    </source>
</evidence>
<feature type="signal peptide" evidence="1">
    <location>
        <begin position="1"/>
        <end position="28"/>
    </location>
</feature>
<feature type="chain" id="PRO_5003862201" evidence="1">
    <location>
        <begin position="29"/>
        <end position="445"/>
    </location>
</feature>